<evidence type="ECO:0000256" key="4">
    <source>
        <dbReference type="ARBA" id="ARBA00023237"/>
    </source>
</evidence>
<comment type="subcellular location">
    <subcellularLocation>
        <location evidence="6">Cell outer membrane</location>
        <topology evidence="6">Lipid-anchor</topology>
    </subcellularLocation>
</comment>
<name>A0A0H3C8V9_CAUVN</name>
<keyword evidence="10" id="KW-1185">Reference proteome</keyword>
<evidence type="ECO:0000256" key="2">
    <source>
        <dbReference type="ARBA" id="ARBA00023136"/>
    </source>
</evidence>
<dbReference type="RefSeq" id="YP_002517436.1">
    <property type="nucleotide sequence ID" value="NC_011916.1"/>
</dbReference>
<comment type="subunit">
    <text evidence="6">Part of the Bam complex.</text>
</comment>
<dbReference type="PANTHER" id="PTHR37423:SF1">
    <property type="entry name" value="OUTER MEMBRANE PROTEIN ASSEMBLY FACTOR BAMD"/>
    <property type="match status" value="1"/>
</dbReference>
<gene>
    <name evidence="6 9" type="primary">bamD</name>
    <name evidence="9" type="ordered locus">CCNA_02063</name>
</gene>
<dbReference type="GO" id="GO:0051205">
    <property type="term" value="P:protein insertion into membrane"/>
    <property type="evidence" value="ECO:0007669"/>
    <property type="project" value="UniProtKB-UniRule"/>
</dbReference>
<evidence type="ECO:0000256" key="6">
    <source>
        <dbReference type="HAMAP-Rule" id="MF_00922"/>
    </source>
</evidence>
<dbReference type="HOGENOM" id="CLU_065982_1_1_5"/>
<dbReference type="Gene3D" id="1.25.40.10">
    <property type="entry name" value="Tetratricopeptide repeat domain"/>
    <property type="match status" value="1"/>
</dbReference>
<dbReference type="InterPro" id="IPR019734">
    <property type="entry name" value="TPR_rpt"/>
</dbReference>
<evidence type="ECO:0000256" key="5">
    <source>
        <dbReference type="ARBA" id="ARBA00023288"/>
    </source>
</evidence>
<protein>
    <recommendedName>
        <fullName evidence="6">Outer membrane protein assembly factor BamD</fullName>
    </recommendedName>
</protein>
<dbReference type="InterPro" id="IPR017689">
    <property type="entry name" value="BamD"/>
</dbReference>
<dbReference type="NCBIfam" id="TIGR03302">
    <property type="entry name" value="OM_YfiO"/>
    <property type="match status" value="1"/>
</dbReference>
<organism evidence="9 10">
    <name type="scientific">Caulobacter vibrioides (strain NA1000 / CB15N)</name>
    <name type="common">Caulobacter crescentus</name>
    <dbReference type="NCBI Taxonomy" id="565050"/>
    <lineage>
        <taxon>Bacteria</taxon>
        <taxon>Pseudomonadati</taxon>
        <taxon>Pseudomonadota</taxon>
        <taxon>Alphaproteobacteria</taxon>
        <taxon>Caulobacterales</taxon>
        <taxon>Caulobacteraceae</taxon>
        <taxon>Caulobacter</taxon>
    </lineage>
</organism>
<dbReference type="PANTHER" id="PTHR37423">
    <property type="entry name" value="SOLUBLE LYTIC MUREIN TRANSGLYCOSYLASE-RELATED"/>
    <property type="match status" value="1"/>
</dbReference>
<dbReference type="PROSITE" id="PS51257">
    <property type="entry name" value="PROKAR_LIPOPROTEIN"/>
    <property type="match status" value="1"/>
</dbReference>
<dbReference type="InterPro" id="IPR039565">
    <property type="entry name" value="BamD-like"/>
</dbReference>
<dbReference type="OrthoDB" id="9804044at2"/>
<evidence type="ECO:0000259" key="8">
    <source>
        <dbReference type="Pfam" id="PF13525"/>
    </source>
</evidence>
<sequence length="309" mass="34625">MRESVLRIFQGRPAVTIAAVLVAASVAGCAGKAKKPTLVYEERPVELLYSTGADRLDRGNWNEAVDYFREVERQHPYSEWSRRSILMTGYAHYMGNQYAEAIGDADRFISLYPGNPSAQYAFYLKAICYFEQIVDVNRDQAATEQALAALRDVVQRYPNTEYATDARLKIDMVNDQLAGKEMAIGRWYLKNGQTLAAIGRFKAVIERHQTTSHTPEALFRLVEAYLTIGLNEEAKRNGAVLGYNFPGDRWYVDAYRLLNDNGLRPAVEPLKAGAKRNALERILSKDKEATLAPPGERKAKKGLLGPLGM</sequence>
<keyword evidence="2 6" id="KW-0472">Membrane</keyword>
<comment type="similarity">
    <text evidence="6">Belongs to the BamD family.</text>
</comment>
<keyword evidence="7" id="KW-0802">TPR repeat</keyword>
<keyword evidence="3 6" id="KW-0564">Palmitate</keyword>
<evidence type="ECO:0000256" key="1">
    <source>
        <dbReference type="ARBA" id="ARBA00022729"/>
    </source>
</evidence>
<feature type="domain" description="Outer membrane lipoprotein BamD-like" evidence="8">
    <location>
        <begin position="44"/>
        <end position="237"/>
    </location>
</feature>
<reference evidence="9 10" key="1">
    <citation type="journal article" date="2010" name="J. Bacteriol.">
        <title>The genetic basis of laboratory adaptation in Caulobacter crescentus.</title>
        <authorList>
            <person name="Marks M.E."/>
            <person name="Castro-Rojas C.M."/>
            <person name="Teiling C."/>
            <person name="Du L."/>
            <person name="Kapatral V."/>
            <person name="Walunas T.L."/>
            <person name="Crosson S."/>
        </authorList>
    </citation>
    <scope>NUCLEOTIDE SEQUENCE [LARGE SCALE GENOMIC DNA]</scope>
    <source>
        <strain evidence="10">NA1000 / CB15N</strain>
    </source>
</reference>
<proteinExistence type="inferred from homology"/>
<evidence type="ECO:0000256" key="7">
    <source>
        <dbReference type="PROSITE-ProRule" id="PRU00339"/>
    </source>
</evidence>
<dbReference type="GeneID" id="7333395"/>
<dbReference type="SUPFAM" id="SSF48452">
    <property type="entry name" value="TPR-like"/>
    <property type="match status" value="1"/>
</dbReference>
<dbReference type="AlphaFoldDB" id="A0A0H3C8V9"/>
<evidence type="ECO:0000256" key="3">
    <source>
        <dbReference type="ARBA" id="ARBA00023139"/>
    </source>
</evidence>
<dbReference type="RefSeq" id="WP_012640381.1">
    <property type="nucleotide sequence ID" value="NC_011916.1"/>
</dbReference>
<dbReference type="PATRIC" id="fig|565050.3.peg.2021"/>
<dbReference type="KEGG" id="ccs:CCNA_02063"/>
<keyword evidence="5 6" id="KW-0449">Lipoprotein</keyword>
<dbReference type="CDD" id="cd15830">
    <property type="entry name" value="BamD"/>
    <property type="match status" value="1"/>
</dbReference>
<dbReference type="InterPro" id="IPR011990">
    <property type="entry name" value="TPR-like_helical_dom_sf"/>
</dbReference>
<dbReference type="PROSITE" id="PS50005">
    <property type="entry name" value="TPR"/>
    <property type="match status" value="1"/>
</dbReference>
<keyword evidence="4 6" id="KW-0998">Cell outer membrane</keyword>
<feature type="repeat" description="TPR" evidence="7">
    <location>
        <begin position="45"/>
        <end position="78"/>
    </location>
</feature>
<comment type="function">
    <text evidence="6">Part of the outer membrane protein assembly complex, which is involved in assembly and insertion of beta-barrel proteins into the outer membrane.</text>
</comment>
<dbReference type="HAMAP" id="MF_00922">
    <property type="entry name" value="OM_assembly_BamD"/>
    <property type="match status" value="1"/>
</dbReference>
<evidence type="ECO:0000313" key="10">
    <source>
        <dbReference type="Proteomes" id="UP000001364"/>
    </source>
</evidence>
<dbReference type="Pfam" id="PF13525">
    <property type="entry name" value="YfiO"/>
    <property type="match status" value="1"/>
</dbReference>
<dbReference type="Proteomes" id="UP000001364">
    <property type="component" value="Chromosome"/>
</dbReference>
<dbReference type="PhylomeDB" id="A0A0H3C8V9"/>
<accession>A0A0H3C8V9</accession>
<keyword evidence="1 6" id="KW-0732">Signal</keyword>
<dbReference type="GO" id="GO:1990063">
    <property type="term" value="C:Bam protein complex"/>
    <property type="evidence" value="ECO:0007669"/>
    <property type="project" value="TreeGrafter"/>
</dbReference>
<dbReference type="EMBL" id="CP001340">
    <property type="protein sequence ID" value="ACL95528.1"/>
    <property type="molecule type" value="Genomic_DNA"/>
</dbReference>
<dbReference type="GO" id="GO:0043165">
    <property type="term" value="P:Gram-negative-bacterium-type cell outer membrane assembly"/>
    <property type="evidence" value="ECO:0007669"/>
    <property type="project" value="UniProtKB-UniRule"/>
</dbReference>
<evidence type="ECO:0000313" key="9">
    <source>
        <dbReference type="EMBL" id="ACL95528.1"/>
    </source>
</evidence>